<dbReference type="HAMAP" id="MF_01892">
    <property type="entry name" value="tRNA_Ile2_agm2C_synt"/>
    <property type="match status" value="1"/>
</dbReference>
<comment type="similarity">
    <text evidence="6">Belongs to the TiaS family.</text>
</comment>
<feature type="domain" description="TiaS FLD" evidence="7">
    <location>
        <begin position="133"/>
        <end position="244"/>
    </location>
</feature>
<evidence type="ECO:0000259" key="7">
    <source>
        <dbReference type="Pfam" id="PF08489"/>
    </source>
</evidence>
<keyword evidence="2 6" id="KW-0436">Ligase</keyword>
<dbReference type="GO" id="GO:0002101">
    <property type="term" value="P:tRNA wobble cytosine modification"/>
    <property type="evidence" value="ECO:0007669"/>
    <property type="project" value="UniProtKB-UniRule"/>
</dbReference>
<evidence type="ECO:0000313" key="10">
    <source>
        <dbReference type="EMBL" id="KLK88567.1"/>
    </source>
</evidence>
<dbReference type="CDD" id="cd04482">
    <property type="entry name" value="RPA2_OBF_like"/>
    <property type="match status" value="1"/>
</dbReference>
<dbReference type="Pfam" id="PF08489">
    <property type="entry name" value="TiaS_FLD"/>
    <property type="match status" value="1"/>
</dbReference>
<dbReference type="STRING" id="1550566.SZ63_06060"/>
<dbReference type="PATRIC" id="fig|1550566.3.peg.1313"/>
<comment type="catalytic activity">
    <reaction evidence="6">
        <text>cytidine(34) in tRNA(Ile2) + agmatine + ATP + H2O = 2-agmatinylcytidine(34) in tRNA(Ile2) + AMP + 2 phosphate + 2 H(+)</text>
        <dbReference type="Rhea" id="RHEA:43608"/>
        <dbReference type="Rhea" id="RHEA-COMP:10625"/>
        <dbReference type="Rhea" id="RHEA-COMP:10626"/>
        <dbReference type="ChEBI" id="CHEBI:15377"/>
        <dbReference type="ChEBI" id="CHEBI:15378"/>
        <dbReference type="ChEBI" id="CHEBI:30616"/>
        <dbReference type="ChEBI" id="CHEBI:43474"/>
        <dbReference type="ChEBI" id="CHEBI:58145"/>
        <dbReference type="ChEBI" id="CHEBI:82748"/>
        <dbReference type="ChEBI" id="CHEBI:83545"/>
        <dbReference type="ChEBI" id="CHEBI:456215"/>
        <dbReference type="EC" id="6.3.4.22"/>
    </reaction>
</comment>
<dbReference type="Proteomes" id="UP000035301">
    <property type="component" value="Unassembled WGS sequence"/>
</dbReference>
<proteinExistence type="inferred from homology"/>
<dbReference type="EMBL" id="JXOJ01000002">
    <property type="protein sequence ID" value="KLK88567.1"/>
    <property type="molecule type" value="Genomic_DNA"/>
</dbReference>
<dbReference type="InterPro" id="IPR013696">
    <property type="entry name" value="TiaS_FLD"/>
</dbReference>
<keyword evidence="4 6" id="KW-0547">Nucleotide-binding</keyword>
<dbReference type="InterPro" id="IPR053870">
    <property type="entry name" value="TiaS-like_TCKD"/>
</dbReference>
<gene>
    <name evidence="6" type="primary">tiaS</name>
    <name evidence="10" type="ORF">SZ63_06060</name>
</gene>
<dbReference type="RefSeq" id="WP_048182659.1">
    <property type="nucleotide sequence ID" value="NZ_JXOJ01000002.1"/>
</dbReference>
<sequence>MWIGIDDTDSPAGMCTTYLGAVLVRRLAQAGLRTIGARLVRLNPNVIHKTRGNAAIAIEADGDPETGFALATACVEELAEFDDEKTNPGVAVASVRPPPDFYYAALRDYCTVDEAVRVLEAAGALYRGYKNRRGLIGATAAIASDLPDLTYELLAYRKRPLWGTHRQVDAASLFRAEEETYPHTWDTVDRENSVVVGVPHTPDPVLFGIRGESPAWVKEARSYVRSEEPACEQVYATNQGTDAHLIPGSIATLREGRSYLVRGTVAEAAATGPGGHVSFLLNDCGIDLRCMAYEPTKGFRDVVRALVPGDVVAAAGSYKGGSLNLEKLGVARLADAARIRPPVCPACGKRMTSAGTGKGYKCRVCGERSREPETEVVERRLRPGWYEVPSTARRHLARPLARGVPGWEEIVLQSGRKCNQSSTTSIK</sequence>
<feature type="domain" description="TiaS C-terminal zinc ribbon" evidence="9">
    <location>
        <begin position="341"/>
        <end position="381"/>
    </location>
</feature>
<dbReference type="EC" id="6.3.4.22" evidence="6"/>
<dbReference type="Pfam" id="PF22641">
    <property type="entry name" value="TiaS_TCKD"/>
    <property type="match status" value="1"/>
</dbReference>
<dbReference type="PANTHER" id="PTHR40705">
    <property type="entry name" value="TRNA(ILE2) 2-AGMATINYLCYTIDINE SYNTHETASE TIAS"/>
    <property type="match status" value="1"/>
</dbReference>
<evidence type="ECO:0000256" key="5">
    <source>
        <dbReference type="ARBA" id="ARBA00022840"/>
    </source>
</evidence>
<dbReference type="Gene3D" id="3.30.70.2200">
    <property type="match status" value="1"/>
</dbReference>
<dbReference type="OrthoDB" id="39189at2157"/>
<evidence type="ECO:0000256" key="6">
    <source>
        <dbReference type="HAMAP-Rule" id="MF_01892"/>
    </source>
</evidence>
<keyword evidence="3 6" id="KW-0819">tRNA processing</keyword>
<dbReference type="PANTHER" id="PTHR40705:SF1">
    <property type="entry name" value="TRNA(ILE2) 2-AGMATINYLCYTIDINE SYNTHETASE TIAS"/>
    <property type="match status" value="1"/>
</dbReference>
<comment type="subcellular location">
    <subcellularLocation>
        <location evidence="6">Cytoplasm</location>
    </subcellularLocation>
</comment>
<comment type="caution">
    <text evidence="10">The sequence shown here is derived from an EMBL/GenBank/DDBJ whole genome shotgun (WGS) entry which is preliminary data.</text>
</comment>
<evidence type="ECO:0000256" key="1">
    <source>
        <dbReference type="ARBA" id="ARBA00022490"/>
    </source>
</evidence>
<evidence type="ECO:0000256" key="3">
    <source>
        <dbReference type="ARBA" id="ARBA00022694"/>
    </source>
</evidence>
<keyword evidence="5 6" id="KW-0067">ATP-binding</keyword>
<protein>
    <recommendedName>
        <fullName evidence="6">tRNA(Ile2) 2-agmatinylcytidine synthetase TiaS</fullName>
        <shortName evidence="6">tRNA(Ile2)-agm2C synthetase</shortName>
        <ecNumber evidence="6">6.3.4.22</ecNumber>
    </recommendedName>
    <alternativeName>
        <fullName evidence="6">tRNA(Ile2) agmatidine synthetase</fullName>
    </alternativeName>
</protein>
<dbReference type="InterPro" id="IPR055394">
    <property type="entry name" value="Zn_ribbon_TiaS"/>
</dbReference>
<dbReference type="Pfam" id="PF23783">
    <property type="entry name" value="Zn_ribbon_TiaS"/>
    <property type="match status" value="1"/>
</dbReference>
<evidence type="ECO:0000259" key="8">
    <source>
        <dbReference type="Pfam" id="PF22641"/>
    </source>
</evidence>
<dbReference type="GO" id="GO:0005737">
    <property type="term" value="C:cytoplasm"/>
    <property type="evidence" value="ECO:0007669"/>
    <property type="project" value="UniProtKB-SubCell"/>
</dbReference>
<keyword evidence="1 6" id="KW-0963">Cytoplasm</keyword>
<evidence type="ECO:0000313" key="11">
    <source>
        <dbReference type="Proteomes" id="UP000035301"/>
    </source>
</evidence>
<evidence type="ECO:0000259" key="9">
    <source>
        <dbReference type="Pfam" id="PF23783"/>
    </source>
</evidence>
<dbReference type="GO" id="GO:0016879">
    <property type="term" value="F:ligase activity, forming carbon-nitrogen bonds"/>
    <property type="evidence" value="ECO:0007669"/>
    <property type="project" value="UniProtKB-UniRule"/>
</dbReference>
<feature type="domain" description="TiaS-like TCKD" evidence="8">
    <location>
        <begin position="3"/>
        <end position="125"/>
    </location>
</feature>
<reference evidence="10 11" key="1">
    <citation type="journal article" date="2015" name="Int. J. Syst. Evol. Microbiol.">
        <title>Methanoculleus sediminis sp. nov., a methanogen from sediments near a submarine mud volcano.</title>
        <authorList>
            <person name="Chen S.C."/>
            <person name="Chen M.F."/>
            <person name="Lai M.C."/>
            <person name="Weng C.Y."/>
            <person name="Wu S.Y."/>
            <person name="Lin S."/>
            <person name="Yang T.F."/>
            <person name="Chen P.C."/>
        </authorList>
    </citation>
    <scope>NUCLEOTIDE SEQUENCE [LARGE SCALE GENOMIC DNA]</scope>
    <source>
        <strain evidence="10 11">S3Fa</strain>
    </source>
</reference>
<dbReference type="AlphaFoldDB" id="A0A0H1R7D7"/>
<dbReference type="Gene3D" id="3.90.600.20">
    <property type="match status" value="1"/>
</dbReference>
<dbReference type="GO" id="GO:0005524">
    <property type="term" value="F:ATP binding"/>
    <property type="evidence" value="ECO:0007669"/>
    <property type="project" value="UniProtKB-KW"/>
</dbReference>
<organism evidence="10 11">
    <name type="scientific">Methanoculleus sediminis</name>
    <dbReference type="NCBI Taxonomy" id="1550566"/>
    <lineage>
        <taxon>Archaea</taxon>
        <taxon>Methanobacteriati</taxon>
        <taxon>Methanobacteriota</taxon>
        <taxon>Stenosarchaea group</taxon>
        <taxon>Methanomicrobia</taxon>
        <taxon>Methanomicrobiales</taxon>
        <taxon>Methanomicrobiaceae</taxon>
        <taxon>Methanoculleus</taxon>
    </lineage>
</organism>
<keyword evidence="11" id="KW-1185">Reference proteome</keyword>
<comment type="function">
    <text evidence="6">ATP-dependent agmatine transferase that catalyzes the formation of 2-agmatinylcytidine (agm2C) at the wobble position (C34) of tRNA(Ile2), converting the codon specificity from AUG to AUA.</text>
</comment>
<name>A0A0H1R7D7_9EURY</name>
<accession>A0A0H1R7D7</accession>
<evidence type="ECO:0000256" key="2">
    <source>
        <dbReference type="ARBA" id="ARBA00022598"/>
    </source>
</evidence>
<dbReference type="Gene3D" id="2.40.50.1010">
    <property type="match status" value="1"/>
</dbReference>
<evidence type="ECO:0000256" key="4">
    <source>
        <dbReference type="ARBA" id="ARBA00022741"/>
    </source>
</evidence>
<dbReference type="CDD" id="cd00029">
    <property type="entry name" value="C1"/>
    <property type="match status" value="1"/>
</dbReference>
<dbReference type="InterPro" id="IPR024913">
    <property type="entry name" value="tRNA_Ile2__agm2C_synt"/>
</dbReference>